<evidence type="ECO:0000256" key="1">
    <source>
        <dbReference type="SAM" id="MobiDB-lite"/>
    </source>
</evidence>
<organism evidence="2 3">
    <name type="scientific">Friedmanniella luteola</name>
    <dbReference type="NCBI Taxonomy" id="546871"/>
    <lineage>
        <taxon>Bacteria</taxon>
        <taxon>Bacillati</taxon>
        <taxon>Actinomycetota</taxon>
        <taxon>Actinomycetes</taxon>
        <taxon>Propionibacteriales</taxon>
        <taxon>Nocardioidaceae</taxon>
        <taxon>Friedmanniella</taxon>
    </lineage>
</organism>
<gene>
    <name evidence="2" type="ORF">SAMN04488543_1328</name>
</gene>
<keyword evidence="3" id="KW-1185">Reference proteome</keyword>
<evidence type="ECO:0000313" key="2">
    <source>
        <dbReference type="EMBL" id="SDS22997.1"/>
    </source>
</evidence>
<sequence>MDALLGGRADGGRRGDGAGRRSILGHDAAAARPRAAEWDT</sequence>
<dbReference type="AlphaFoldDB" id="A0A1H1QI52"/>
<proteinExistence type="predicted"/>
<protein>
    <submittedName>
        <fullName evidence="2">Uncharacterized protein</fullName>
    </submittedName>
</protein>
<evidence type="ECO:0000313" key="3">
    <source>
        <dbReference type="Proteomes" id="UP000199092"/>
    </source>
</evidence>
<dbReference type="EMBL" id="LT629749">
    <property type="protein sequence ID" value="SDS22997.1"/>
    <property type="molecule type" value="Genomic_DNA"/>
</dbReference>
<name>A0A1H1QI52_9ACTN</name>
<dbReference type="Proteomes" id="UP000199092">
    <property type="component" value="Chromosome I"/>
</dbReference>
<feature type="region of interest" description="Disordered" evidence="1">
    <location>
        <begin position="1"/>
        <end position="40"/>
    </location>
</feature>
<accession>A0A1H1QI52</accession>
<reference evidence="2 3" key="1">
    <citation type="submission" date="2016-10" db="EMBL/GenBank/DDBJ databases">
        <authorList>
            <person name="de Groot N.N."/>
        </authorList>
    </citation>
    <scope>NUCLEOTIDE SEQUENCE [LARGE SCALE GENOMIC DNA]</scope>
    <source>
        <strain evidence="2 3">DSM 21741</strain>
    </source>
</reference>
<feature type="compositionally biased region" description="Basic and acidic residues" evidence="1">
    <location>
        <begin position="10"/>
        <end position="19"/>
    </location>
</feature>